<feature type="binding site" evidence="1">
    <location>
        <position position="20"/>
    </location>
    <ligand>
        <name>Zn(2+)</name>
        <dbReference type="ChEBI" id="CHEBI:29105"/>
    </ligand>
</feature>
<keyword evidence="1" id="KW-0460">Magnesium</keyword>
<comment type="similarity">
    <text evidence="1">Belongs to the Teseptimavirus DNA helicase/primase family.</text>
</comment>
<keyword evidence="1" id="KW-0511">Multifunctional enzyme</keyword>
<feature type="site" description="dTTP/dATP binding" evidence="1">
    <location>
        <position position="450"/>
    </location>
</feature>
<feature type="binding site" evidence="1">
    <location>
        <position position="39"/>
    </location>
    <ligand>
        <name>Zn(2+)</name>
        <dbReference type="ChEBI" id="CHEBI:29105"/>
    </ligand>
</feature>
<dbReference type="SMART" id="SM00493">
    <property type="entry name" value="TOPRIM"/>
    <property type="match status" value="1"/>
</dbReference>
<dbReference type="GO" id="GO:0003899">
    <property type="term" value="F:DNA-directed RNA polymerase activity"/>
    <property type="evidence" value="ECO:0007669"/>
    <property type="project" value="UniProtKB-UniRule"/>
</dbReference>
<dbReference type="SUPFAM" id="SSF56731">
    <property type="entry name" value="DNA primase core"/>
    <property type="match status" value="1"/>
</dbReference>
<dbReference type="EC" id="3.6.4.12" evidence="1"/>
<dbReference type="InterPro" id="IPR006171">
    <property type="entry name" value="TOPRIM_dom"/>
</dbReference>
<protein>
    <recommendedName>
        <fullName evidence="1">DNA helicase/primase</fullName>
        <ecNumber evidence="1">2.7.7.-</ecNumber>
        <ecNumber evidence="1">3.6.4.12</ecNumber>
    </recommendedName>
</protein>
<dbReference type="SUPFAM" id="SSF52540">
    <property type="entry name" value="P-loop containing nucleoside triphosphate hydrolases"/>
    <property type="match status" value="1"/>
</dbReference>
<dbReference type="HAMAP" id="MF_04154">
    <property type="entry name" value="Helic_Prim_T7"/>
    <property type="match status" value="1"/>
</dbReference>
<dbReference type="EC" id="2.7.7.-" evidence="1"/>
<dbReference type="CDD" id="cd01029">
    <property type="entry name" value="TOPRIM_primases"/>
    <property type="match status" value="1"/>
</dbReference>
<dbReference type="GO" id="GO:0008270">
    <property type="term" value="F:zinc ion binding"/>
    <property type="evidence" value="ECO:0007669"/>
    <property type="project" value="UniProtKB-UniRule"/>
</dbReference>
<feature type="zinc finger region" description="C4-like; zinc ribbon fold" evidence="1">
    <location>
        <begin position="17"/>
        <end position="39"/>
    </location>
</feature>
<dbReference type="SMART" id="SM00778">
    <property type="entry name" value="Prim_Zn_Ribbon"/>
    <property type="match status" value="1"/>
</dbReference>
<keyword evidence="1" id="KW-0547">Nucleotide-binding</keyword>
<dbReference type="GO" id="GO:0043139">
    <property type="term" value="F:5'-3' DNA helicase activity"/>
    <property type="evidence" value="ECO:0007669"/>
    <property type="project" value="InterPro"/>
</dbReference>
<keyword evidence="1" id="KW-0808">Transferase</keyword>
<dbReference type="GO" id="GO:0006269">
    <property type="term" value="P:DNA replication, synthesis of primer"/>
    <property type="evidence" value="ECO:0007669"/>
    <property type="project" value="UniProtKB-KW"/>
</dbReference>
<dbReference type="PANTHER" id="PTHR12873">
    <property type="entry name" value="T7-LIKE MITOCHONDRIAL DNA HELICASE"/>
    <property type="match status" value="1"/>
</dbReference>
<dbReference type="Pfam" id="PF03796">
    <property type="entry name" value="DnaB_C"/>
    <property type="match status" value="1"/>
</dbReference>
<keyword evidence="1" id="KW-0862">Zinc</keyword>
<dbReference type="SUPFAM" id="SSF57783">
    <property type="entry name" value="Zinc beta-ribbon"/>
    <property type="match status" value="1"/>
</dbReference>
<feature type="site" description="dTTP/dATP binding" evidence="1">
    <location>
        <position position="509"/>
    </location>
</feature>
<evidence type="ECO:0000313" key="3">
    <source>
        <dbReference type="EMBL" id="CAB4138736.1"/>
    </source>
</evidence>
<feature type="domain" description="SF4 helicase" evidence="2">
    <location>
        <begin position="270"/>
        <end position="537"/>
    </location>
</feature>
<feature type="binding site" evidence="1">
    <location>
        <position position="36"/>
    </location>
    <ligand>
        <name>Zn(2+)</name>
        <dbReference type="ChEBI" id="CHEBI:29105"/>
    </ligand>
</feature>
<keyword evidence="1" id="KW-0067">ATP-binding</keyword>
<reference evidence="3" key="1">
    <citation type="submission" date="2020-04" db="EMBL/GenBank/DDBJ databases">
        <authorList>
            <person name="Chiriac C."/>
            <person name="Salcher M."/>
            <person name="Ghai R."/>
            <person name="Kavagutti S V."/>
        </authorList>
    </citation>
    <scope>NUCLEOTIDE SEQUENCE</scope>
</reference>
<keyword evidence="1" id="KW-0235">DNA replication</keyword>
<evidence type="ECO:0000256" key="1">
    <source>
        <dbReference type="HAMAP-Rule" id="MF_04154"/>
    </source>
</evidence>
<dbReference type="InterPro" id="IPR034154">
    <property type="entry name" value="TOPRIM_DnaG/twinkle"/>
</dbReference>
<dbReference type="InterPro" id="IPR027417">
    <property type="entry name" value="P-loop_NTPase"/>
</dbReference>
<keyword evidence="1" id="KW-0378">Hydrolase</keyword>
<feature type="binding site" evidence="1">
    <location>
        <position position="17"/>
    </location>
    <ligand>
        <name>Zn(2+)</name>
        <dbReference type="ChEBI" id="CHEBI:29105"/>
    </ligand>
</feature>
<organism evidence="3">
    <name type="scientific">uncultured Caudovirales phage</name>
    <dbReference type="NCBI Taxonomy" id="2100421"/>
    <lineage>
        <taxon>Viruses</taxon>
        <taxon>Duplodnaviria</taxon>
        <taxon>Heunggongvirae</taxon>
        <taxon>Uroviricota</taxon>
        <taxon>Caudoviricetes</taxon>
        <taxon>Peduoviridae</taxon>
        <taxon>Maltschvirus</taxon>
        <taxon>Maltschvirus maltsch</taxon>
    </lineage>
</organism>
<proteinExistence type="inferred from homology"/>
<comment type="domain">
    <text evidence="1">The N-terminus zinc finger domain is essential for delivering the primed DNA template to the DNA polymerase. The central core domain contains the primase activity. The C-terminus region is responsible for the helicase activity and binds 1 Mg(2+)-dTTP.</text>
</comment>
<feature type="binding site" evidence="1">
    <location>
        <position position="200"/>
    </location>
    <ligand>
        <name>Mg(2+)</name>
        <dbReference type="ChEBI" id="CHEBI:18420"/>
        <label>1</label>
        <note>catalytic</note>
    </ligand>
</feature>
<dbReference type="InterPro" id="IPR027032">
    <property type="entry name" value="Twinkle-like"/>
</dbReference>
<dbReference type="GO" id="GO:0039693">
    <property type="term" value="P:viral DNA genome replication"/>
    <property type="evidence" value="ECO:0007669"/>
    <property type="project" value="UniProtKB-UniRule"/>
</dbReference>
<dbReference type="Gene3D" id="2.20.25.180">
    <property type="match status" value="1"/>
</dbReference>
<comment type="catalytic activity">
    <reaction evidence="1">
        <text>ATP + H2O = ADP + phosphate + H(+)</text>
        <dbReference type="Rhea" id="RHEA:13065"/>
        <dbReference type="ChEBI" id="CHEBI:15377"/>
        <dbReference type="ChEBI" id="CHEBI:15378"/>
        <dbReference type="ChEBI" id="CHEBI:30616"/>
        <dbReference type="ChEBI" id="CHEBI:43474"/>
        <dbReference type="ChEBI" id="CHEBI:456216"/>
        <dbReference type="EC" id="3.6.4.12"/>
    </reaction>
</comment>
<dbReference type="InterPro" id="IPR048774">
    <property type="entry name" value="Helic-prim_T7_N"/>
</dbReference>
<dbReference type="Gene3D" id="2.20.25.10">
    <property type="match status" value="1"/>
</dbReference>
<evidence type="ECO:0000259" key="2">
    <source>
        <dbReference type="PROSITE" id="PS51199"/>
    </source>
</evidence>
<comment type="caution">
    <text evidence="1">Lacks conserved residue(s) required for the propagation of feature annotation.</text>
</comment>
<dbReference type="Gene3D" id="3.40.50.300">
    <property type="entry name" value="P-loop containing nucleotide triphosphate hydrolases"/>
    <property type="match status" value="1"/>
</dbReference>
<feature type="binding site" evidence="1">
    <location>
        <position position="231"/>
    </location>
    <ligand>
        <name>Mg(2+)</name>
        <dbReference type="ChEBI" id="CHEBI:18420"/>
        <label>2</label>
    </ligand>
</feature>
<accession>A0A6J5M0X1</accession>
<dbReference type="GO" id="GO:0016787">
    <property type="term" value="F:hydrolase activity"/>
    <property type="evidence" value="ECO:0007669"/>
    <property type="project" value="UniProtKB-KW"/>
</dbReference>
<dbReference type="InterPro" id="IPR007694">
    <property type="entry name" value="DNA_helicase_DnaB-like_C"/>
</dbReference>
<dbReference type="Gene3D" id="3.40.1360.10">
    <property type="match status" value="1"/>
</dbReference>
<comment type="cofactor">
    <cofactor evidence="1">
        <name>Mg(2+)</name>
        <dbReference type="ChEBI" id="CHEBI:18420"/>
    </cofactor>
    <text evidence="1">Binds 2 Mg(2+), one of which is catalytic.</text>
</comment>
<name>A0A6J5M0X1_9CAUD</name>
<dbReference type="InterPro" id="IPR013237">
    <property type="entry name" value="Phage_T7_Gp4_N"/>
</dbReference>
<sequence>MTNQSEDTSIFVRHEPCPECGSKDNLSRYSDGHAYCFGCKYREPADDEKAKEYTNIKPRDFTPVHTEKGAIPNRGLTEETCRLWDYGYGELGDKPCHVANYRDAKTGELIGQKLRFTGKGFSVLKAGGKKLPLYGMHLWKNDRRSLVVTEGELDALSVSQAQGNKYPVVSVPNGAQGAILSFKENYEWLCEFDKIVIMFDGDEPGREAAEECAQILPAGKAFIASFDDFKDANEALVAGKPSAIVSAFWNAKPYCPDGIFTLSDIREDVMKEVATGKPWFLETLTKKTYGRRDGEVYYFGAGTGVGKTDFFTQQIAYDILELNIKTACIYLEQPPAETGKRIAGKVAGKLFHIPNDDTNQWDQEELEATFDKLEATGNLLLGGNFAAANWEQIKSRIRYLCHSLGVKHIFLDHLTALANPSNERESLEIITKELALLAQELEIVIHVISHLSTPDGKPHEEGGRVMLRHFKGSRAIGFWAHYAFGLERNPQDDDPKLAQRSLLRCLKDRYTGRATGATIPLGYNQLTGTIYECGEFDMVEESNLDV</sequence>
<dbReference type="GO" id="GO:0003697">
    <property type="term" value="F:single-stranded DNA binding"/>
    <property type="evidence" value="ECO:0007669"/>
    <property type="project" value="InterPro"/>
</dbReference>
<keyword evidence="1" id="KW-0347">Helicase</keyword>
<feature type="site" description="dTTP/dATP binding" evidence="1">
    <location>
        <position position="523"/>
    </location>
</feature>
<keyword evidence="1" id="KW-0548">Nucleotidyltransferase</keyword>
<dbReference type="EMBL" id="LR796349">
    <property type="protein sequence ID" value="CAB4138736.1"/>
    <property type="molecule type" value="Genomic_DNA"/>
</dbReference>
<comment type="function">
    <text evidence="1">ATP-dependent DNA helicase and primase essential for viral DNA replication and recombination. The helicase moves 5' -&gt; 3' on the lagging strand template, unwinding the DNA duplex ahead of the leading strand polymerase at the replication fork and generating ssDNA for both leading and lagging strand synthesis. ATP or dTTP hydrolysis propels each helicase domain to translocate sequentially along DNA. Mediates strand transfer when a joint molecule is available and participates in recombinational DNA repair through its role in strand exchange. Primase activity synthesizes short RNA primers at the sequence 5'-GTC-3' on the lagging strand that the polymerase elongates using dNTPs and providing the primase is still present.</text>
</comment>
<feature type="binding site" evidence="1">
    <location>
        <position position="150"/>
    </location>
    <ligand>
        <name>Mg(2+)</name>
        <dbReference type="ChEBI" id="CHEBI:18420"/>
        <label>1</label>
        <note>catalytic</note>
    </ligand>
</feature>
<feature type="binding site" evidence="1">
    <location>
        <begin position="301"/>
        <end position="308"/>
    </location>
    <ligand>
        <name>ATP</name>
        <dbReference type="ChEBI" id="CHEBI:30616"/>
    </ligand>
</feature>
<keyword evidence="1" id="KW-0863">Zinc-finger</keyword>
<dbReference type="PANTHER" id="PTHR12873:SF0">
    <property type="entry name" value="TWINKLE MTDNA HELICASE"/>
    <property type="match status" value="1"/>
</dbReference>
<dbReference type="GO" id="GO:0005524">
    <property type="term" value="F:ATP binding"/>
    <property type="evidence" value="ECO:0007669"/>
    <property type="project" value="UniProtKB-UniRule"/>
</dbReference>
<feature type="site" description="dTTP/dATP binding" evidence="1">
    <location>
        <position position="488"/>
    </location>
</feature>
<keyword evidence="1" id="KW-1194">Viral DNA replication</keyword>
<keyword evidence="1" id="KW-0639">Primosome</keyword>
<gene>
    <name evidence="3" type="ORF">UFOVP344_8</name>
</gene>
<keyword evidence="1" id="KW-0479">Metal-binding</keyword>
<dbReference type="PROSITE" id="PS51199">
    <property type="entry name" value="SF4_HELICASE"/>
    <property type="match status" value="1"/>
</dbReference>
<dbReference type="InterPro" id="IPR046394">
    <property type="entry name" value="Helic_Prim_T7"/>
</dbReference>
<dbReference type="Pfam" id="PF21268">
    <property type="entry name" value="Helic-prim_T7_N"/>
    <property type="match status" value="1"/>
</dbReference>
<dbReference type="Pfam" id="PF13155">
    <property type="entry name" value="Toprim_2"/>
    <property type="match status" value="1"/>
</dbReference>
<comment type="subunit">
    <text evidence="1">Homohexamer. Assembles as a hexamer onto linear or circular ssDNA in the presence of ATP or dTTP. Interacts (via C-terminus) with the viral DNA polymerase that is bound to DNA; this interaction is essential to initiate leading-strand DNA synthesis. The priming complex consists of 2 DNA polymerases and 1 helicase-primase hexamer that assemble on the DNA template. Interacts with the single-stranded DNA-binding protein. Part of the replicase complex that includes the DNA polymerase, the primase/helicase and the single-stranded DNA binding protein.</text>
</comment>
<dbReference type="CDD" id="cd19483">
    <property type="entry name" value="RecA-like_Gp4D_helicase"/>
    <property type="match status" value="1"/>
</dbReference>